<keyword evidence="2" id="KW-1185">Reference proteome</keyword>
<dbReference type="AlphaFoldDB" id="A0AAD7SHN9"/>
<accession>A0AAD7SHN9</accession>
<organism evidence="1 2">
    <name type="scientific">Aldrovandia affinis</name>
    <dbReference type="NCBI Taxonomy" id="143900"/>
    <lineage>
        <taxon>Eukaryota</taxon>
        <taxon>Metazoa</taxon>
        <taxon>Chordata</taxon>
        <taxon>Craniata</taxon>
        <taxon>Vertebrata</taxon>
        <taxon>Euteleostomi</taxon>
        <taxon>Actinopterygii</taxon>
        <taxon>Neopterygii</taxon>
        <taxon>Teleostei</taxon>
        <taxon>Notacanthiformes</taxon>
        <taxon>Halosauridae</taxon>
        <taxon>Aldrovandia</taxon>
    </lineage>
</organism>
<protein>
    <submittedName>
        <fullName evidence="1">Uncharacterized protein</fullName>
    </submittedName>
</protein>
<name>A0AAD7SHN9_9TELE</name>
<sequence>MWRRGSKASGKVDCGPSTRNFFKDEVPAEVTQEIAPIMRVPSPDVENIPPPVIHLCPHLGVVTPAQDPAGEAM</sequence>
<dbReference type="Proteomes" id="UP001221898">
    <property type="component" value="Unassembled WGS sequence"/>
</dbReference>
<evidence type="ECO:0000313" key="1">
    <source>
        <dbReference type="EMBL" id="KAJ8402767.1"/>
    </source>
</evidence>
<gene>
    <name evidence="1" type="ORF">AAFF_G00364390</name>
</gene>
<dbReference type="EMBL" id="JAINUG010000062">
    <property type="protein sequence ID" value="KAJ8402767.1"/>
    <property type="molecule type" value="Genomic_DNA"/>
</dbReference>
<proteinExistence type="predicted"/>
<reference evidence="1" key="1">
    <citation type="journal article" date="2023" name="Science">
        <title>Genome structures resolve the early diversification of teleost fishes.</title>
        <authorList>
            <person name="Parey E."/>
            <person name="Louis A."/>
            <person name="Montfort J."/>
            <person name="Bouchez O."/>
            <person name="Roques C."/>
            <person name="Iampietro C."/>
            <person name="Lluch J."/>
            <person name="Castinel A."/>
            <person name="Donnadieu C."/>
            <person name="Desvignes T."/>
            <person name="Floi Bucao C."/>
            <person name="Jouanno E."/>
            <person name="Wen M."/>
            <person name="Mejri S."/>
            <person name="Dirks R."/>
            <person name="Jansen H."/>
            <person name="Henkel C."/>
            <person name="Chen W.J."/>
            <person name="Zahm M."/>
            <person name="Cabau C."/>
            <person name="Klopp C."/>
            <person name="Thompson A.W."/>
            <person name="Robinson-Rechavi M."/>
            <person name="Braasch I."/>
            <person name="Lecointre G."/>
            <person name="Bobe J."/>
            <person name="Postlethwait J.H."/>
            <person name="Berthelot C."/>
            <person name="Roest Crollius H."/>
            <person name="Guiguen Y."/>
        </authorList>
    </citation>
    <scope>NUCLEOTIDE SEQUENCE</scope>
    <source>
        <strain evidence="1">NC1722</strain>
    </source>
</reference>
<comment type="caution">
    <text evidence="1">The sequence shown here is derived from an EMBL/GenBank/DDBJ whole genome shotgun (WGS) entry which is preliminary data.</text>
</comment>
<evidence type="ECO:0000313" key="2">
    <source>
        <dbReference type="Proteomes" id="UP001221898"/>
    </source>
</evidence>